<sequence length="239" mass="27122">MFKHYFCTFLGTQTLLGELLVEFAHAQLALRVYSTSFFGRQRARVVVREPEFADWVWRFVDSRIWLRLRSRRILESPIAHQLDSIFRRRGLDRFFVEHDLVEAFGGHGDLHGYFVIFGDERGHLVANERCVALGRGLPCPAVRRGTALRTVGDRIILSDVKTVVPSFADRAEHSLLAELQRLIAAAGNPADMPQLVCWRAYLHHVGVGTLLRSFVSEACPRRTPWGGHAPVDVGERLLP</sequence>
<reference evidence="1 2" key="1">
    <citation type="submission" date="2017-02" db="EMBL/GenBank/DDBJ databases">
        <title>The new phylogeny of genus Mycobacterium.</title>
        <authorList>
            <person name="Tortoli E."/>
            <person name="Trovato A."/>
            <person name="Cirillo D.M."/>
        </authorList>
    </citation>
    <scope>NUCLEOTIDE SEQUENCE [LARGE SCALE GENOMIC DNA]</scope>
    <source>
        <strain evidence="1 2">DSM 45093</strain>
    </source>
</reference>
<dbReference type="EMBL" id="MVHU01000020">
    <property type="protein sequence ID" value="ORA78710.1"/>
    <property type="molecule type" value="Genomic_DNA"/>
</dbReference>
<proteinExistence type="predicted"/>
<comment type="caution">
    <text evidence="1">The sequence shown here is derived from an EMBL/GenBank/DDBJ whole genome shotgun (WGS) entry which is preliminary data.</text>
</comment>
<evidence type="ECO:0000313" key="2">
    <source>
        <dbReference type="Proteomes" id="UP000192713"/>
    </source>
</evidence>
<evidence type="ECO:0000313" key="1">
    <source>
        <dbReference type="EMBL" id="ORA78710.1"/>
    </source>
</evidence>
<gene>
    <name evidence="1" type="ORF">BST28_14110</name>
</gene>
<name>A0A1X0E3W9_9MYCO</name>
<protein>
    <submittedName>
        <fullName evidence="1">Uncharacterized protein</fullName>
    </submittedName>
</protein>
<dbReference type="AlphaFoldDB" id="A0A1X0E3W9"/>
<dbReference type="Proteomes" id="UP000192713">
    <property type="component" value="Unassembled WGS sequence"/>
</dbReference>
<organism evidence="1 2">
    <name type="scientific">Mycolicibacter kumamotonensis</name>
    <dbReference type="NCBI Taxonomy" id="354243"/>
    <lineage>
        <taxon>Bacteria</taxon>
        <taxon>Bacillati</taxon>
        <taxon>Actinomycetota</taxon>
        <taxon>Actinomycetes</taxon>
        <taxon>Mycobacteriales</taxon>
        <taxon>Mycobacteriaceae</taxon>
        <taxon>Mycolicibacter</taxon>
    </lineage>
</organism>
<accession>A0A1X0E3W9</accession>